<dbReference type="Proteomes" id="UP000053317">
    <property type="component" value="Unassembled WGS sequence"/>
</dbReference>
<proteinExistence type="predicted"/>
<dbReference type="OrthoDB" id="2399539at2759"/>
<dbReference type="EMBL" id="LCWF01000101">
    <property type="protein sequence ID" value="KKY20082.1"/>
    <property type="molecule type" value="Genomic_DNA"/>
</dbReference>
<accession>A0A0G2EAS9</accession>
<sequence>MIEVHFQNKPLDPGQSWQDWLDSMENKLKKWYREYADGHELTDFTLDHGLVNLHRPSPRMPMPPARSLTIAFEAASGSAKAMRDHISNGFYRRPWHLAHFTLESAMIVLFCLRHAPDAISARLSPNEIFEMTKVFTSNFLSIAAQGWTEVSNYAGIYERLLGPLLEAIFSGRPVTTTFGPSQDAELSGLLYPGPAHLDQLRFGSRDMIDAARSLTSIDQHLFNWEDLPNGDGMGTAEYAGAWDLLDQSYHMEDTIGTIGMEGL</sequence>
<name>A0A0G2EAS9_PHACM</name>
<organism evidence="1 2">
    <name type="scientific">Phaeomoniella chlamydospora</name>
    <name type="common">Phaeoacremonium chlamydosporum</name>
    <dbReference type="NCBI Taxonomy" id="158046"/>
    <lineage>
        <taxon>Eukaryota</taxon>
        <taxon>Fungi</taxon>
        <taxon>Dikarya</taxon>
        <taxon>Ascomycota</taxon>
        <taxon>Pezizomycotina</taxon>
        <taxon>Eurotiomycetes</taxon>
        <taxon>Chaetothyriomycetidae</taxon>
        <taxon>Phaeomoniellales</taxon>
        <taxon>Phaeomoniellaceae</taxon>
        <taxon>Phaeomoniella</taxon>
    </lineage>
</organism>
<gene>
    <name evidence="1" type="ORF">UCRPC4_g04271</name>
</gene>
<comment type="caution">
    <text evidence="1">The sequence shown here is derived from an EMBL/GenBank/DDBJ whole genome shotgun (WGS) entry which is preliminary data.</text>
</comment>
<evidence type="ECO:0000313" key="2">
    <source>
        <dbReference type="Proteomes" id="UP000053317"/>
    </source>
</evidence>
<reference evidence="1 2" key="2">
    <citation type="submission" date="2015-05" db="EMBL/GenBank/DDBJ databases">
        <authorList>
            <person name="Morales-Cruz A."/>
            <person name="Amrine K.C."/>
            <person name="Cantu D."/>
        </authorList>
    </citation>
    <scope>NUCLEOTIDE SEQUENCE [LARGE SCALE GENOMIC DNA]</scope>
    <source>
        <strain evidence="1">UCRPC4</strain>
    </source>
</reference>
<reference evidence="1 2" key="1">
    <citation type="submission" date="2015-05" db="EMBL/GenBank/DDBJ databases">
        <title>Distinctive expansion of gene families associated with plant cell wall degradation and secondary metabolism in the genomes of grapevine trunk pathogens.</title>
        <authorList>
            <person name="Lawrence D.P."/>
            <person name="Travadon R."/>
            <person name="Rolshausen P.E."/>
            <person name="Baumgartner K."/>
        </authorList>
    </citation>
    <scope>NUCLEOTIDE SEQUENCE [LARGE SCALE GENOMIC DNA]</scope>
    <source>
        <strain evidence="1">UCRPC4</strain>
    </source>
</reference>
<protein>
    <submittedName>
        <fullName evidence="1">Putative c6 zinc finger domain containing protein</fullName>
    </submittedName>
</protein>
<evidence type="ECO:0000313" key="1">
    <source>
        <dbReference type="EMBL" id="KKY20082.1"/>
    </source>
</evidence>
<dbReference type="AlphaFoldDB" id="A0A0G2EAS9"/>
<keyword evidence="2" id="KW-1185">Reference proteome</keyword>